<dbReference type="InterPro" id="IPR058240">
    <property type="entry name" value="rSAM_sf"/>
</dbReference>
<keyword evidence="8" id="KW-1185">Reference proteome</keyword>
<comment type="caution">
    <text evidence="7">The sequence shown here is derived from an EMBL/GenBank/DDBJ whole genome shotgun (WGS) entry which is preliminary data.</text>
</comment>
<evidence type="ECO:0000256" key="4">
    <source>
        <dbReference type="ARBA" id="ARBA00023004"/>
    </source>
</evidence>
<protein>
    <submittedName>
        <fullName evidence="7">Radical SAM domain-containing protein</fullName>
    </submittedName>
</protein>
<evidence type="ECO:0000256" key="1">
    <source>
        <dbReference type="ARBA" id="ARBA00001966"/>
    </source>
</evidence>
<dbReference type="GO" id="GO:0003824">
    <property type="term" value="F:catalytic activity"/>
    <property type="evidence" value="ECO:0007669"/>
    <property type="project" value="InterPro"/>
</dbReference>
<dbReference type="InterPro" id="IPR007197">
    <property type="entry name" value="rSAM"/>
</dbReference>
<dbReference type="Gene3D" id="3.20.20.70">
    <property type="entry name" value="Aldolase class I"/>
    <property type="match status" value="1"/>
</dbReference>
<feature type="domain" description="Radical SAM core" evidence="6">
    <location>
        <begin position="17"/>
        <end position="108"/>
    </location>
</feature>
<keyword evidence="5" id="KW-0411">Iron-sulfur</keyword>
<dbReference type="EMBL" id="LUTY01000373">
    <property type="protein sequence ID" value="OAD23430.1"/>
    <property type="molecule type" value="Genomic_DNA"/>
</dbReference>
<dbReference type="AlphaFoldDB" id="A0A176S600"/>
<dbReference type="PANTHER" id="PTHR11228:SF7">
    <property type="entry name" value="PQQA PEPTIDE CYCLASE"/>
    <property type="match status" value="1"/>
</dbReference>
<evidence type="ECO:0000259" key="6">
    <source>
        <dbReference type="Pfam" id="PF04055"/>
    </source>
</evidence>
<sequence length="133" mass="15317">MDFETFKFTVDRFNQATSVQIIGAGEPLLIKDFFKMLEYASVKRRMRVMTISNGILINRKINEIINSHLDSIFISLNAHNVQEYERLTGNSGHFFPQIYGNLKKLVEARDAAGSELEINTSFIVDQQNYRLIP</sequence>
<reference evidence="7 8" key="1">
    <citation type="submission" date="2016-05" db="EMBL/GenBank/DDBJ databases">
        <title>Single-cell genome of chain-forming Candidatus Thiomargarita nelsonii and comparison to other large sulfur-oxidizing bacteria.</title>
        <authorList>
            <person name="Winkel M."/>
            <person name="Salman V."/>
            <person name="Woyke T."/>
            <person name="Schulz-Vogt H."/>
            <person name="Richter M."/>
            <person name="Flood B."/>
            <person name="Bailey J."/>
            <person name="Amann R."/>
            <person name="Mussmann M."/>
        </authorList>
    </citation>
    <scope>NUCLEOTIDE SEQUENCE [LARGE SCALE GENOMIC DNA]</scope>
    <source>
        <strain evidence="7 8">THI036</strain>
    </source>
</reference>
<dbReference type="Proteomes" id="UP000076962">
    <property type="component" value="Unassembled WGS sequence"/>
</dbReference>
<dbReference type="InterPro" id="IPR050377">
    <property type="entry name" value="Radical_SAM_PqqE_MftC-like"/>
</dbReference>
<evidence type="ECO:0000313" key="7">
    <source>
        <dbReference type="EMBL" id="OAD23430.1"/>
    </source>
</evidence>
<keyword evidence="4" id="KW-0408">Iron</keyword>
<dbReference type="InterPro" id="IPR013785">
    <property type="entry name" value="Aldolase_TIM"/>
</dbReference>
<proteinExistence type="predicted"/>
<name>A0A176S600_9GAMM</name>
<keyword evidence="2" id="KW-0949">S-adenosyl-L-methionine</keyword>
<gene>
    <name evidence="7" type="ORF">THIOM_000742</name>
</gene>
<dbReference type="GO" id="GO:0046872">
    <property type="term" value="F:metal ion binding"/>
    <property type="evidence" value="ECO:0007669"/>
    <property type="project" value="UniProtKB-KW"/>
</dbReference>
<dbReference type="PANTHER" id="PTHR11228">
    <property type="entry name" value="RADICAL SAM DOMAIN PROTEIN"/>
    <property type="match status" value="1"/>
</dbReference>
<dbReference type="GO" id="GO:0051536">
    <property type="term" value="F:iron-sulfur cluster binding"/>
    <property type="evidence" value="ECO:0007669"/>
    <property type="project" value="UniProtKB-KW"/>
</dbReference>
<dbReference type="SUPFAM" id="SSF102114">
    <property type="entry name" value="Radical SAM enzymes"/>
    <property type="match status" value="1"/>
</dbReference>
<feature type="non-terminal residue" evidence="7">
    <location>
        <position position="133"/>
    </location>
</feature>
<evidence type="ECO:0000313" key="8">
    <source>
        <dbReference type="Proteomes" id="UP000076962"/>
    </source>
</evidence>
<keyword evidence="3" id="KW-0479">Metal-binding</keyword>
<evidence type="ECO:0000256" key="2">
    <source>
        <dbReference type="ARBA" id="ARBA00022691"/>
    </source>
</evidence>
<dbReference type="Pfam" id="PF04055">
    <property type="entry name" value="Radical_SAM"/>
    <property type="match status" value="1"/>
</dbReference>
<comment type="cofactor">
    <cofactor evidence="1">
        <name>[4Fe-4S] cluster</name>
        <dbReference type="ChEBI" id="CHEBI:49883"/>
    </cofactor>
</comment>
<evidence type="ECO:0000256" key="5">
    <source>
        <dbReference type="ARBA" id="ARBA00023014"/>
    </source>
</evidence>
<accession>A0A176S600</accession>
<organism evidence="7 8">
    <name type="scientific">Candidatus Thiomargarita nelsonii</name>
    <dbReference type="NCBI Taxonomy" id="1003181"/>
    <lineage>
        <taxon>Bacteria</taxon>
        <taxon>Pseudomonadati</taxon>
        <taxon>Pseudomonadota</taxon>
        <taxon>Gammaproteobacteria</taxon>
        <taxon>Thiotrichales</taxon>
        <taxon>Thiotrichaceae</taxon>
        <taxon>Thiomargarita</taxon>
    </lineage>
</organism>
<evidence type="ECO:0000256" key="3">
    <source>
        <dbReference type="ARBA" id="ARBA00022723"/>
    </source>
</evidence>